<dbReference type="RefSeq" id="WP_250749940.1">
    <property type="nucleotide sequence ID" value="NZ_CP098401.1"/>
</dbReference>
<feature type="compositionally biased region" description="Low complexity" evidence="2">
    <location>
        <begin position="221"/>
        <end position="236"/>
    </location>
</feature>
<accession>A0ABY4TUK2</accession>
<evidence type="ECO:0000256" key="2">
    <source>
        <dbReference type="SAM" id="MobiDB-lite"/>
    </source>
</evidence>
<keyword evidence="1" id="KW-0175">Coiled coil</keyword>
<name>A0ABY4TUK2_9SPHN</name>
<evidence type="ECO:0000256" key="1">
    <source>
        <dbReference type="SAM" id="Coils"/>
    </source>
</evidence>
<dbReference type="Proteomes" id="UP001055580">
    <property type="component" value="Chromosome"/>
</dbReference>
<proteinExistence type="predicted"/>
<evidence type="ECO:0000313" key="3">
    <source>
        <dbReference type="EMBL" id="URW74839.1"/>
    </source>
</evidence>
<reference evidence="3" key="1">
    <citation type="submission" date="2022-05" db="EMBL/GenBank/DDBJ databases">
        <title>Sphingomonas sp. strain RMG20 Genome sequencing and assembly.</title>
        <authorList>
            <person name="Kim I."/>
        </authorList>
    </citation>
    <scope>NUCLEOTIDE SEQUENCE</scope>
    <source>
        <strain evidence="3">RMG20</strain>
    </source>
</reference>
<feature type="coiled-coil region" evidence="1">
    <location>
        <begin position="133"/>
        <end position="174"/>
    </location>
</feature>
<organism evidence="3 4">
    <name type="scientific">Sphingomonas donggukensis</name>
    <dbReference type="NCBI Taxonomy" id="2949093"/>
    <lineage>
        <taxon>Bacteria</taxon>
        <taxon>Pseudomonadati</taxon>
        <taxon>Pseudomonadota</taxon>
        <taxon>Alphaproteobacteria</taxon>
        <taxon>Sphingomonadales</taxon>
        <taxon>Sphingomonadaceae</taxon>
        <taxon>Sphingomonas</taxon>
    </lineage>
</organism>
<protein>
    <recommendedName>
        <fullName evidence="5">KfrA N-terminal DNA-binding domain-containing protein</fullName>
    </recommendedName>
</protein>
<keyword evidence="4" id="KW-1185">Reference proteome</keyword>
<evidence type="ECO:0000313" key="4">
    <source>
        <dbReference type="Proteomes" id="UP001055580"/>
    </source>
</evidence>
<feature type="compositionally biased region" description="Basic and acidic residues" evidence="2">
    <location>
        <begin position="197"/>
        <end position="218"/>
    </location>
</feature>
<dbReference type="EMBL" id="CP098401">
    <property type="protein sequence ID" value="URW74839.1"/>
    <property type="molecule type" value="Genomic_DNA"/>
</dbReference>
<sequence>MKNSSEWNRQPNVDQAADAILAGGKVTLDTITAYQVAARLGTAANPSLYAKFRDWRARCRAAAEPVTVDVPPEVEANIRAIFTRLTDDGVGACLGAVRVVGGSLDRVAMLRVGDAERRADRAEAETADVVAVGERIEAELNVATARIAELEQALADAQRREDRLTGRLDQREADLAAALETRAHVKATTTNAAPDVDAEHFHHPNVVDDRDGGGHDTDQDGSVAASSAGGHGDASSEQADAAPTRQLLLTFAGFEVDDDGDRDAH</sequence>
<feature type="region of interest" description="Disordered" evidence="2">
    <location>
        <begin position="190"/>
        <end position="244"/>
    </location>
</feature>
<evidence type="ECO:0008006" key="5">
    <source>
        <dbReference type="Google" id="ProtNLM"/>
    </source>
</evidence>
<gene>
    <name evidence="3" type="ORF">M9980_09695</name>
</gene>